<feature type="compositionally biased region" description="Polar residues" evidence="1">
    <location>
        <begin position="580"/>
        <end position="589"/>
    </location>
</feature>
<proteinExistence type="predicted"/>
<feature type="compositionally biased region" description="Low complexity" evidence="1">
    <location>
        <begin position="133"/>
        <end position="144"/>
    </location>
</feature>
<dbReference type="EMBL" id="JACCJC010000079">
    <property type="protein sequence ID" value="KAF6228548.1"/>
    <property type="molecule type" value="Genomic_DNA"/>
</dbReference>
<evidence type="ECO:0008006" key="4">
    <source>
        <dbReference type="Google" id="ProtNLM"/>
    </source>
</evidence>
<protein>
    <recommendedName>
        <fullName evidence="4">C2H2-type domain-containing protein</fullName>
    </recommendedName>
</protein>
<dbReference type="RefSeq" id="XP_037159363.1">
    <property type="nucleotide sequence ID" value="XM_037313727.1"/>
</dbReference>
<dbReference type="AlphaFoldDB" id="A0A8H6CS16"/>
<dbReference type="OrthoDB" id="5399138at2759"/>
<organism evidence="2 3">
    <name type="scientific">Letharia columbiana</name>
    <dbReference type="NCBI Taxonomy" id="112416"/>
    <lineage>
        <taxon>Eukaryota</taxon>
        <taxon>Fungi</taxon>
        <taxon>Dikarya</taxon>
        <taxon>Ascomycota</taxon>
        <taxon>Pezizomycotina</taxon>
        <taxon>Lecanoromycetes</taxon>
        <taxon>OSLEUM clade</taxon>
        <taxon>Lecanoromycetidae</taxon>
        <taxon>Lecanorales</taxon>
        <taxon>Lecanorineae</taxon>
        <taxon>Parmeliaceae</taxon>
        <taxon>Letharia</taxon>
    </lineage>
</organism>
<feature type="compositionally biased region" description="Basic and acidic residues" evidence="1">
    <location>
        <begin position="644"/>
        <end position="656"/>
    </location>
</feature>
<keyword evidence="3" id="KW-1185">Reference proteome</keyword>
<comment type="caution">
    <text evidence="2">The sequence shown here is derived from an EMBL/GenBank/DDBJ whole genome shotgun (WGS) entry which is preliminary data.</text>
</comment>
<feature type="compositionally biased region" description="Polar residues" evidence="1">
    <location>
        <begin position="492"/>
        <end position="511"/>
    </location>
</feature>
<reference evidence="2 3" key="1">
    <citation type="journal article" date="2020" name="Genomics">
        <title>Complete, high-quality genomes from long-read metagenomic sequencing of two wolf lichen thalli reveals enigmatic genome architecture.</title>
        <authorList>
            <person name="McKenzie S.K."/>
            <person name="Walston R.F."/>
            <person name="Allen J.L."/>
        </authorList>
    </citation>
    <scope>NUCLEOTIDE SEQUENCE [LARGE SCALE GENOMIC DNA]</scope>
    <source>
        <strain evidence="2">WasteWater2</strain>
    </source>
</reference>
<accession>A0A8H6CS16</accession>
<gene>
    <name evidence="2" type="ORF">HO173_011850</name>
</gene>
<sequence length="672" mass="74653">MGTPASEFVRSDAHLQPLSTATVQNTSSSSLVNSPPTFVFPKDSLIRNTSSRDPTPEQEKALATLKDHHNSDIIAWHRLSQSTEPGLRHRDGPGGLPIQVIHAISTLRYCSRECLLQWLESSNQASPPSLGLPASRFAAAASSRQTRRPSPRSDHTSSHRSLVKPVKAISPHLSKIPHSALAAAQNHLDPGQTFSRAATNSTLALVKPTETDHTYWCTVCDNHSFQHSDGWKKHEKEHETKYVCMLKGLFEITEDGWRCVLCGALNQDDSHHLVHNIAPCVIAEDRPSFKRRYEMVWHLKDVHGTTDGICVAEKWRCESSKNAWSCGFCIHLFSSLQDRLKHIGAKHFENGQSINDWDFTMVIQGLLLQPEIQGAWQRLLESFDPFRSSVTKWNKLGCEGLQYRLEMGVAGKETPQSLAKAAYDSAEYEWCPAQHDAMASATTMNTLLVPYQHTSQGFSAPFEGHAVASGETPVQYPPWSSPQYQAPEISTSAPTLENQSSYGAHTSNFNTVPALDHSPAWKPIPSDTDDKDSTQPTTPFNDNTFYPADPSIYGPWNGYNITPSPAFSDQKMFHYKSNEMSDWSANPQPHTALGPTGSTLKRPRDSASSPAEAVARESSSTDKTRRRAYQKRSDEDGMASRGFNLEHVHRRIHDDEGAPGGMRANRSMHDDV</sequence>
<dbReference type="GeneID" id="59293490"/>
<evidence type="ECO:0000313" key="3">
    <source>
        <dbReference type="Proteomes" id="UP000578531"/>
    </source>
</evidence>
<feature type="compositionally biased region" description="Polar residues" evidence="1">
    <location>
        <begin position="534"/>
        <end position="544"/>
    </location>
</feature>
<feature type="region of interest" description="Disordered" evidence="1">
    <location>
        <begin position="125"/>
        <end position="162"/>
    </location>
</feature>
<feature type="region of interest" description="Disordered" evidence="1">
    <location>
        <begin position="580"/>
        <end position="672"/>
    </location>
</feature>
<evidence type="ECO:0000313" key="2">
    <source>
        <dbReference type="EMBL" id="KAF6228548.1"/>
    </source>
</evidence>
<feature type="region of interest" description="Disordered" evidence="1">
    <location>
        <begin position="492"/>
        <end position="547"/>
    </location>
</feature>
<name>A0A8H6CS16_9LECA</name>
<dbReference type="Proteomes" id="UP000578531">
    <property type="component" value="Unassembled WGS sequence"/>
</dbReference>
<evidence type="ECO:0000256" key="1">
    <source>
        <dbReference type="SAM" id="MobiDB-lite"/>
    </source>
</evidence>